<dbReference type="GO" id="GO:0043565">
    <property type="term" value="F:sequence-specific DNA binding"/>
    <property type="evidence" value="ECO:0007669"/>
    <property type="project" value="InterPro"/>
</dbReference>
<dbReference type="SMART" id="SM00342">
    <property type="entry name" value="HTH_ARAC"/>
    <property type="match status" value="1"/>
</dbReference>
<keyword evidence="4" id="KW-0010">Activator</keyword>
<keyword evidence="2" id="KW-0805">Transcription regulation</keyword>
<dbReference type="InterPro" id="IPR003313">
    <property type="entry name" value="AraC-bd"/>
</dbReference>
<feature type="domain" description="HTH araC/xylS-type" evidence="6">
    <location>
        <begin position="154"/>
        <end position="251"/>
    </location>
</feature>
<dbReference type="GO" id="GO:0003700">
    <property type="term" value="F:DNA-binding transcription factor activity"/>
    <property type="evidence" value="ECO:0007669"/>
    <property type="project" value="InterPro"/>
</dbReference>
<keyword evidence="8" id="KW-1185">Reference proteome</keyword>
<dbReference type="InterPro" id="IPR020449">
    <property type="entry name" value="Tscrpt_reg_AraC-type_HTH"/>
</dbReference>
<dbReference type="PRINTS" id="PR00032">
    <property type="entry name" value="HTHARAC"/>
</dbReference>
<dbReference type="InterPro" id="IPR018060">
    <property type="entry name" value="HTH_AraC"/>
</dbReference>
<comment type="caution">
    <text evidence="7">The sequence shown here is derived from an EMBL/GenBank/DDBJ whole genome shotgun (WGS) entry which is preliminary data.</text>
</comment>
<proteinExistence type="predicted"/>
<dbReference type="PROSITE" id="PS01124">
    <property type="entry name" value="HTH_ARAC_FAMILY_2"/>
    <property type="match status" value="1"/>
</dbReference>
<dbReference type="Proteomes" id="UP000606935">
    <property type="component" value="Unassembled WGS sequence"/>
</dbReference>
<dbReference type="Pfam" id="PF12833">
    <property type="entry name" value="HTH_18"/>
    <property type="match status" value="1"/>
</dbReference>
<evidence type="ECO:0000259" key="6">
    <source>
        <dbReference type="PROSITE" id="PS01124"/>
    </source>
</evidence>
<name>A0A917YUC0_9ALTE</name>
<evidence type="ECO:0000256" key="3">
    <source>
        <dbReference type="ARBA" id="ARBA00023125"/>
    </source>
</evidence>
<dbReference type="PANTHER" id="PTHR11019">
    <property type="entry name" value="HTH-TYPE TRANSCRIPTIONAL REGULATOR NIMR"/>
    <property type="match status" value="1"/>
</dbReference>
<dbReference type="EMBL" id="BMLS01000001">
    <property type="protein sequence ID" value="GGO66454.1"/>
    <property type="molecule type" value="Genomic_DNA"/>
</dbReference>
<dbReference type="Gene3D" id="2.60.120.10">
    <property type="entry name" value="Jelly Rolls"/>
    <property type="match status" value="1"/>
</dbReference>
<dbReference type="FunFam" id="1.10.10.60:FF:000132">
    <property type="entry name" value="AraC family transcriptional regulator"/>
    <property type="match status" value="1"/>
</dbReference>
<protein>
    <submittedName>
        <fullName evidence="7">Transcriptional regulator</fullName>
    </submittedName>
</protein>
<sequence>MLYAQNVPERALRIYAKDYQHGHAEPRHQHACAQLIQAVQGVIRVSTAQGLWVIPPGRGVWVPAFTEHSLKMRGAVKLRTLFVDPLARADLAADCRVISISPLLRELILSGLEVAPDYLPGGREERLMELILDELRELPIIPLNLPMPESECLLTLCGEVHRSLAAPWDLALAASRLGVSTRTLSRQFQRETGLSFIEWLRRKRLLESLEALAMGHNIVDVALLVGYDSPSAYSSMFRRHLGVSPSEYLGL</sequence>
<dbReference type="RefSeq" id="WP_188691253.1">
    <property type="nucleotide sequence ID" value="NZ_BMLS01000001.1"/>
</dbReference>
<keyword evidence="1" id="KW-0678">Repressor</keyword>
<dbReference type="PANTHER" id="PTHR11019:SF159">
    <property type="entry name" value="TRANSCRIPTIONAL REGULATOR-RELATED"/>
    <property type="match status" value="1"/>
</dbReference>
<dbReference type="SUPFAM" id="SSF46689">
    <property type="entry name" value="Homeodomain-like"/>
    <property type="match status" value="2"/>
</dbReference>
<dbReference type="AlphaFoldDB" id="A0A917YUC0"/>
<dbReference type="InterPro" id="IPR014710">
    <property type="entry name" value="RmlC-like_jellyroll"/>
</dbReference>
<dbReference type="InterPro" id="IPR018062">
    <property type="entry name" value="HTH_AraC-typ_CS"/>
</dbReference>
<dbReference type="InterPro" id="IPR011051">
    <property type="entry name" value="RmlC_Cupin_sf"/>
</dbReference>
<gene>
    <name evidence="7" type="ORF">GCM10010982_10680</name>
</gene>
<dbReference type="Pfam" id="PF02311">
    <property type="entry name" value="AraC_binding"/>
    <property type="match status" value="1"/>
</dbReference>
<reference evidence="7" key="1">
    <citation type="journal article" date="2014" name="Int. J. Syst. Evol. Microbiol.">
        <title>Complete genome sequence of Corynebacterium casei LMG S-19264T (=DSM 44701T), isolated from a smear-ripened cheese.</title>
        <authorList>
            <consortium name="US DOE Joint Genome Institute (JGI-PGF)"/>
            <person name="Walter F."/>
            <person name="Albersmeier A."/>
            <person name="Kalinowski J."/>
            <person name="Ruckert C."/>
        </authorList>
    </citation>
    <scope>NUCLEOTIDE SEQUENCE</scope>
    <source>
        <strain evidence="7">CGMCC 1.7086</strain>
    </source>
</reference>
<dbReference type="PROSITE" id="PS00041">
    <property type="entry name" value="HTH_ARAC_FAMILY_1"/>
    <property type="match status" value="1"/>
</dbReference>
<evidence type="ECO:0000313" key="7">
    <source>
        <dbReference type="EMBL" id="GGO66454.1"/>
    </source>
</evidence>
<dbReference type="CDD" id="cd06124">
    <property type="entry name" value="cupin_NimR-like_N"/>
    <property type="match status" value="1"/>
</dbReference>
<keyword evidence="5" id="KW-0804">Transcription</keyword>
<evidence type="ECO:0000256" key="2">
    <source>
        <dbReference type="ARBA" id="ARBA00023015"/>
    </source>
</evidence>
<evidence type="ECO:0000256" key="4">
    <source>
        <dbReference type="ARBA" id="ARBA00023159"/>
    </source>
</evidence>
<organism evidence="7 8">
    <name type="scientific">Bowmanella pacifica</name>
    <dbReference type="NCBI Taxonomy" id="502051"/>
    <lineage>
        <taxon>Bacteria</taxon>
        <taxon>Pseudomonadati</taxon>
        <taxon>Pseudomonadota</taxon>
        <taxon>Gammaproteobacteria</taxon>
        <taxon>Alteromonadales</taxon>
        <taxon>Alteromonadaceae</taxon>
        <taxon>Bowmanella</taxon>
    </lineage>
</organism>
<reference evidence="7" key="2">
    <citation type="submission" date="2020-09" db="EMBL/GenBank/DDBJ databases">
        <authorList>
            <person name="Sun Q."/>
            <person name="Zhou Y."/>
        </authorList>
    </citation>
    <scope>NUCLEOTIDE SEQUENCE</scope>
    <source>
        <strain evidence="7">CGMCC 1.7086</strain>
    </source>
</reference>
<accession>A0A917YUC0</accession>
<evidence type="ECO:0000256" key="5">
    <source>
        <dbReference type="ARBA" id="ARBA00023163"/>
    </source>
</evidence>
<evidence type="ECO:0000256" key="1">
    <source>
        <dbReference type="ARBA" id="ARBA00022491"/>
    </source>
</evidence>
<keyword evidence="3" id="KW-0238">DNA-binding</keyword>
<evidence type="ECO:0000313" key="8">
    <source>
        <dbReference type="Proteomes" id="UP000606935"/>
    </source>
</evidence>
<dbReference type="InterPro" id="IPR009057">
    <property type="entry name" value="Homeodomain-like_sf"/>
</dbReference>
<dbReference type="Gene3D" id="1.10.10.60">
    <property type="entry name" value="Homeodomain-like"/>
    <property type="match status" value="1"/>
</dbReference>
<dbReference type="SUPFAM" id="SSF51182">
    <property type="entry name" value="RmlC-like cupins"/>
    <property type="match status" value="1"/>
</dbReference>